<dbReference type="GO" id="GO:0005737">
    <property type="term" value="C:cytoplasm"/>
    <property type="evidence" value="ECO:0007669"/>
    <property type="project" value="UniProtKB-SubCell"/>
</dbReference>
<evidence type="ECO:0000256" key="3">
    <source>
        <dbReference type="ARBA" id="ARBA00023186"/>
    </source>
</evidence>
<evidence type="ECO:0000256" key="4">
    <source>
        <dbReference type="HAMAP-Rule" id="MF_02200"/>
    </source>
</evidence>
<accession>A0A0J8VIF2</accession>
<dbReference type="Gene3D" id="3.30.70.920">
    <property type="match status" value="1"/>
</dbReference>
<comment type="function">
    <text evidence="4">Chaperone for NapA, the catalytic subunit of the periplasmic nitrate reductase. It binds directly and specifically to the twin-arginine signal peptide of NapA, preventing premature interaction with the Tat translocase and premature export.</text>
</comment>
<evidence type="ECO:0000313" key="6">
    <source>
        <dbReference type="Proteomes" id="UP000037315"/>
    </source>
</evidence>
<comment type="subcellular location">
    <subcellularLocation>
        <location evidence="1 4">Cytoplasm</location>
    </subcellularLocation>
</comment>
<proteinExistence type="inferred from homology"/>
<dbReference type="OrthoDB" id="6455702at2"/>
<organism evidence="5 6">
    <name type="scientific">Franconibacter pulveris</name>
    <dbReference type="NCBI Taxonomy" id="435910"/>
    <lineage>
        <taxon>Bacteria</taxon>
        <taxon>Pseudomonadati</taxon>
        <taxon>Pseudomonadota</taxon>
        <taxon>Gammaproteobacteria</taxon>
        <taxon>Enterobacterales</taxon>
        <taxon>Enterobacteriaceae</taxon>
        <taxon>Franconibacter</taxon>
    </lineage>
</organism>
<protein>
    <recommendedName>
        <fullName evidence="4">Chaperone NapD</fullName>
    </recommendedName>
    <alternativeName>
        <fullName evidence="4">NapA signal peptide-binding chaperone NapD</fullName>
    </alternativeName>
</protein>
<comment type="similarity">
    <text evidence="4">Belongs to the NapD family.</text>
</comment>
<dbReference type="InterPro" id="IPR005623">
    <property type="entry name" value="Chaperone_NapD_NO3_reduct"/>
</dbReference>
<dbReference type="EMBL" id="LFEJ01000024">
    <property type="protein sequence ID" value="KMV33248.1"/>
    <property type="molecule type" value="Genomic_DNA"/>
</dbReference>
<evidence type="ECO:0000256" key="2">
    <source>
        <dbReference type="ARBA" id="ARBA00022490"/>
    </source>
</evidence>
<dbReference type="PANTHER" id="PTHR38603:SF1">
    <property type="entry name" value="CHAPERONE NAPD"/>
    <property type="match status" value="1"/>
</dbReference>
<comment type="subunit">
    <text evidence="4">Interacts with the cytoplasmic NapA precursor.</text>
</comment>
<evidence type="ECO:0000256" key="1">
    <source>
        <dbReference type="ARBA" id="ARBA00004496"/>
    </source>
</evidence>
<keyword evidence="6" id="KW-1185">Reference proteome</keyword>
<reference evidence="5 6" key="1">
    <citation type="submission" date="2015-06" db="EMBL/GenBank/DDBJ databases">
        <title>Genome sequencing of Cronobacter sp. strain DJ34 isolated from petroleum contaminated sludge of Duliajan Oil Fields, Assam, India.</title>
        <authorList>
            <person name="Pal S."/>
            <person name="Banerjee T.D."/>
            <person name="Roy A."/>
            <person name="Sar P."/>
            <person name="Kazy S.K."/>
        </authorList>
    </citation>
    <scope>NUCLEOTIDE SEQUENCE [LARGE SCALE GENOMIC DNA]</scope>
    <source>
        <strain evidence="5 6">DJ34</strain>
    </source>
</reference>
<dbReference type="STRING" id="1121863.GCA_000621185_02778"/>
<dbReference type="Pfam" id="PF03927">
    <property type="entry name" value="NapD"/>
    <property type="match status" value="1"/>
</dbReference>
<keyword evidence="3 4" id="KW-0143">Chaperone</keyword>
<keyword evidence="2 4" id="KW-0963">Cytoplasm</keyword>
<dbReference type="RefSeq" id="WP_024558692.1">
    <property type="nucleotide sequence ID" value="NZ_LFEJ01000024.1"/>
</dbReference>
<dbReference type="HAMAP" id="MF_02200">
    <property type="entry name" value="NapD"/>
    <property type="match status" value="1"/>
</dbReference>
<sequence length="91" mass="9497">MTAEWHVCGLLVQARPGDIAAAAKSISARPGCEVAAQDEAAGKLVVVMEAATSAALLANIESARQLEGVLAVSLVYHQQEACEEHHETQSS</sequence>
<name>A0A0J8VIF2_9ENTR</name>
<dbReference type="PANTHER" id="PTHR38603">
    <property type="entry name" value="CHAPERONE NAPD"/>
    <property type="match status" value="1"/>
</dbReference>
<dbReference type="GO" id="GO:0005048">
    <property type="term" value="F:signal sequence binding"/>
    <property type="evidence" value="ECO:0007669"/>
    <property type="project" value="UniProtKB-UniRule"/>
</dbReference>
<gene>
    <name evidence="4" type="primary">napD</name>
    <name evidence="5" type="ORF">ACH50_18540</name>
</gene>
<dbReference type="Proteomes" id="UP000037315">
    <property type="component" value="Unassembled WGS sequence"/>
</dbReference>
<dbReference type="AlphaFoldDB" id="A0A0J8VIF2"/>
<dbReference type="GO" id="GO:0051224">
    <property type="term" value="P:negative regulation of protein transport"/>
    <property type="evidence" value="ECO:0007669"/>
    <property type="project" value="UniProtKB-UniRule"/>
</dbReference>
<evidence type="ECO:0000313" key="5">
    <source>
        <dbReference type="EMBL" id="KMV33248.1"/>
    </source>
</evidence>
<comment type="caution">
    <text evidence="5">The sequence shown here is derived from an EMBL/GenBank/DDBJ whole genome shotgun (WGS) entry which is preliminary data.</text>
</comment>
<dbReference type="PATRIC" id="fig|1656095.3.peg.2362"/>